<dbReference type="PROSITE" id="PS51007">
    <property type="entry name" value="CYTC"/>
    <property type="match status" value="1"/>
</dbReference>
<dbReference type="Gene3D" id="1.10.760.10">
    <property type="entry name" value="Cytochrome c-like domain"/>
    <property type="match status" value="1"/>
</dbReference>
<dbReference type="EMBL" id="CP116967">
    <property type="protein sequence ID" value="WNM60060.1"/>
    <property type="molecule type" value="Genomic_DNA"/>
</dbReference>
<gene>
    <name evidence="6" type="ORF">PP769_09975</name>
</gene>
<dbReference type="Pfam" id="PF00034">
    <property type="entry name" value="Cytochrom_C"/>
    <property type="match status" value="1"/>
</dbReference>
<dbReference type="SUPFAM" id="SSF46626">
    <property type="entry name" value="Cytochrome c"/>
    <property type="match status" value="1"/>
</dbReference>
<sequence>MKKKQGLLSLVIPVISCVGILLWPGEVRAQQTTMISAGETIYRLHCLRCHGKAGDGRGPDSSALIVPPTDFHSPESTGKSELDLRASVIWGLVFSPMHGWWDRLSSEEIREVIAYIRQIAPYQPRI</sequence>
<keyword evidence="3 4" id="KW-0408">Iron</keyword>
<reference evidence="6 7" key="1">
    <citation type="submission" date="2023-01" db="EMBL/GenBank/DDBJ databases">
        <title>Cultivation and genomic characterization of new, ubiquitous marine nitrite-oxidizing bacteria from the Nitrospirales.</title>
        <authorList>
            <person name="Mueller A.J."/>
            <person name="Daebeler A."/>
            <person name="Herbold C.W."/>
            <person name="Kirkegaard R.H."/>
            <person name="Daims H."/>
        </authorList>
    </citation>
    <scope>NUCLEOTIDE SEQUENCE [LARGE SCALE GENOMIC DNA]</scope>
    <source>
        <strain evidence="6 7">VA</strain>
    </source>
</reference>
<dbReference type="InterPro" id="IPR036909">
    <property type="entry name" value="Cyt_c-like_dom_sf"/>
</dbReference>
<dbReference type="GO" id="GO:0009055">
    <property type="term" value="F:electron transfer activity"/>
    <property type="evidence" value="ECO:0007669"/>
    <property type="project" value="InterPro"/>
</dbReference>
<dbReference type="KEGG" id="nall:PP769_09975"/>
<evidence type="ECO:0000256" key="2">
    <source>
        <dbReference type="ARBA" id="ARBA00022723"/>
    </source>
</evidence>
<name>A0AA96JUE8_9BACT</name>
<accession>A0AA96JUE8</accession>
<dbReference type="GO" id="GO:0046872">
    <property type="term" value="F:metal ion binding"/>
    <property type="evidence" value="ECO:0007669"/>
    <property type="project" value="UniProtKB-KW"/>
</dbReference>
<dbReference type="InterPro" id="IPR009056">
    <property type="entry name" value="Cyt_c-like_dom"/>
</dbReference>
<evidence type="ECO:0000256" key="1">
    <source>
        <dbReference type="ARBA" id="ARBA00022617"/>
    </source>
</evidence>
<dbReference type="GO" id="GO:0020037">
    <property type="term" value="F:heme binding"/>
    <property type="evidence" value="ECO:0007669"/>
    <property type="project" value="InterPro"/>
</dbReference>
<dbReference type="RefSeq" id="WP_312646994.1">
    <property type="nucleotide sequence ID" value="NZ_CP116967.1"/>
</dbReference>
<organism evidence="6 7">
    <name type="scientific">Candidatus Nitrospira allomarina</name>
    <dbReference type="NCBI Taxonomy" id="3020900"/>
    <lineage>
        <taxon>Bacteria</taxon>
        <taxon>Pseudomonadati</taxon>
        <taxon>Nitrospirota</taxon>
        <taxon>Nitrospiria</taxon>
        <taxon>Nitrospirales</taxon>
        <taxon>Nitrospiraceae</taxon>
        <taxon>Nitrospira</taxon>
    </lineage>
</organism>
<dbReference type="AlphaFoldDB" id="A0AA96JUE8"/>
<keyword evidence="2 4" id="KW-0479">Metal-binding</keyword>
<protein>
    <submittedName>
        <fullName evidence="6">Cytochrome c</fullName>
    </submittedName>
</protein>
<evidence type="ECO:0000256" key="4">
    <source>
        <dbReference type="PROSITE-ProRule" id="PRU00433"/>
    </source>
</evidence>
<evidence type="ECO:0000259" key="5">
    <source>
        <dbReference type="PROSITE" id="PS51007"/>
    </source>
</evidence>
<dbReference type="Proteomes" id="UP001302719">
    <property type="component" value="Chromosome"/>
</dbReference>
<proteinExistence type="predicted"/>
<evidence type="ECO:0000256" key="3">
    <source>
        <dbReference type="ARBA" id="ARBA00023004"/>
    </source>
</evidence>
<feature type="domain" description="Cytochrome c" evidence="5">
    <location>
        <begin position="33"/>
        <end position="120"/>
    </location>
</feature>
<evidence type="ECO:0000313" key="7">
    <source>
        <dbReference type="Proteomes" id="UP001302719"/>
    </source>
</evidence>
<keyword evidence="1 4" id="KW-0349">Heme</keyword>
<keyword evidence="7" id="KW-1185">Reference proteome</keyword>
<evidence type="ECO:0000313" key="6">
    <source>
        <dbReference type="EMBL" id="WNM60060.1"/>
    </source>
</evidence>